<gene>
    <name evidence="1" type="primary">stpA</name>
    <name evidence="1" type="ORF">I4641_01030</name>
</gene>
<evidence type="ECO:0000313" key="1">
    <source>
        <dbReference type="EMBL" id="MCC0175563.1"/>
    </source>
</evidence>
<dbReference type="EMBL" id="JADWDC010000002">
    <property type="protein sequence ID" value="MCC0175563.1"/>
    <property type="molecule type" value="Genomic_DNA"/>
</dbReference>
<proteinExistence type="predicted"/>
<keyword evidence="1" id="KW-0378">Hydrolase</keyword>
<dbReference type="NCBIfam" id="TIGR02399">
    <property type="entry name" value="salt_tol_Pase"/>
    <property type="match status" value="1"/>
</dbReference>
<dbReference type="Proteomes" id="UP000729733">
    <property type="component" value="Unassembled WGS sequence"/>
</dbReference>
<dbReference type="AlphaFoldDB" id="A0A964BLF7"/>
<protein>
    <submittedName>
        <fullName evidence="1">Glucosylglycerol 3-phosphatase</fullName>
        <ecNumber evidence="1">3.1.3.69</ecNumber>
    </submittedName>
</protein>
<sequence>MTVQDAALNLRSLSLDHQSLSKMLVKKENSLIIQDLDGVCMGLVKDPLTRVIDPQYLSAAKSFGSHFYVLTNGEHIGKRGVNGIVDRVLGDGNLAQEKGLYLQGLAGGGVQWQNCYGEVSHPGVSDREMAFLAAVPNKIADYLKELSKQPKYGLDETKLAAYINATVLDNKVSPTANLNVFHEVFQDNPELYADLQQEIKFLMDRLLSEARQQGLNDSFFVHYAPNLGRDEAGQEIMQPSQGKDSGTTDFQFMLRGGIKEVGVLVILNHYYHLQTGKYPLGESFNGRQAPKEQTALLKLVRDNFDPQVMPTIVGVGDTVTSKAVENQGQMEFKRGGSDRGFLELIQALGREFQTNNVIVYVDSSGGEVKNRQALKLDRSNPQDIKVIEGVGDPRDTEDPLTLNIAFPGGHKEYITFFCHTAKNRDFD</sequence>
<keyword evidence="2" id="KW-1185">Reference proteome</keyword>
<dbReference type="Pfam" id="PF09506">
    <property type="entry name" value="Salt_tol_Pase"/>
    <property type="match status" value="1"/>
</dbReference>
<dbReference type="GO" id="GO:0050530">
    <property type="term" value="F:glucosylglycerol 3-phosphatase activity"/>
    <property type="evidence" value="ECO:0007669"/>
    <property type="project" value="UniProtKB-EC"/>
</dbReference>
<reference evidence="1" key="1">
    <citation type="journal article" date="2021" name="Antonie Van Leeuwenhoek">
        <title>Draft genome and description of Waterburya agarophytonicola gen. nov. sp. nov. (Pleurocapsales, Cyanobacteria): a seaweed symbiont.</title>
        <authorList>
            <person name="Bonthond G."/>
            <person name="Shalygin S."/>
            <person name="Bayer T."/>
            <person name="Weinberger F."/>
        </authorList>
    </citation>
    <scope>NUCLEOTIDE SEQUENCE</scope>
    <source>
        <strain evidence="1">KI4</strain>
    </source>
</reference>
<dbReference type="EC" id="3.1.3.69" evidence="1"/>
<accession>A0A964BLF7</accession>
<dbReference type="InterPro" id="IPR012765">
    <property type="entry name" value="GGPPase"/>
</dbReference>
<dbReference type="RefSeq" id="WP_229638566.1">
    <property type="nucleotide sequence ID" value="NZ_JADWDC010000002.1"/>
</dbReference>
<evidence type="ECO:0000313" key="2">
    <source>
        <dbReference type="Proteomes" id="UP000729733"/>
    </source>
</evidence>
<comment type="caution">
    <text evidence="1">The sequence shown here is derived from an EMBL/GenBank/DDBJ whole genome shotgun (WGS) entry which is preliminary data.</text>
</comment>
<organism evidence="1 2">
    <name type="scientific">Waterburya agarophytonicola KI4</name>
    <dbReference type="NCBI Taxonomy" id="2874699"/>
    <lineage>
        <taxon>Bacteria</taxon>
        <taxon>Bacillati</taxon>
        <taxon>Cyanobacteriota</taxon>
        <taxon>Cyanophyceae</taxon>
        <taxon>Pleurocapsales</taxon>
        <taxon>Hyellaceae</taxon>
        <taxon>Waterburya</taxon>
        <taxon>Waterburya agarophytonicola</taxon>
    </lineage>
</organism>
<name>A0A964BLF7_9CYAN</name>